<dbReference type="HOGENOM" id="CLU_042529_19_0_5"/>
<dbReference type="Pfam" id="PF00578">
    <property type="entry name" value="AhpC-TSA"/>
    <property type="match status" value="1"/>
</dbReference>
<dbReference type="InterPro" id="IPR017937">
    <property type="entry name" value="Thioredoxin_CS"/>
</dbReference>
<evidence type="ECO:0000313" key="7">
    <source>
        <dbReference type="EMBL" id="ACB94359.1"/>
    </source>
</evidence>
<keyword evidence="5" id="KW-0812">Transmembrane</keyword>
<keyword evidence="2" id="KW-0201">Cytochrome c-type biogenesis</keyword>
<evidence type="ECO:0000256" key="5">
    <source>
        <dbReference type="SAM" id="Phobius"/>
    </source>
</evidence>
<comment type="subcellular location">
    <subcellularLocation>
        <location evidence="1">Cell envelope</location>
    </subcellularLocation>
</comment>
<dbReference type="STRING" id="395963.Bind_0709"/>
<evidence type="ECO:0000256" key="1">
    <source>
        <dbReference type="ARBA" id="ARBA00004196"/>
    </source>
</evidence>
<organism evidence="7 8">
    <name type="scientific">Beijerinckia indica subsp. indica (strain ATCC 9039 / DSM 1715 / NCIMB 8712)</name>
    <dbReference type="NCBI Taxonomy" id="395963"/>
    <lineage>
        <taxon>Bacteria</taxon>
        <taxon>Pseudomonadati</taxon>
        <taxon>Pseudomonadota</taxon>
        <taxon>Alphaproteobacteria</taxon>
        <taxon>Hyphomicrobiales</taxon>
        <taxon>Beijerinckiaceae</taxon>
        <taxon>Beijerinckia</taxon>
    </lineage>
</organism>
<keyword evidence="3" id="KW-1015">Disulfide bond</keyword>
<sequence length="204" mass="22223">MSEAPQKSPGPANRRSWLIFAPLLLFLAIAGLFLVRLFAGDASLLPSALIDRPTPTFALSPVEGLQDVTGLSNQDLAQGHVSVVNFFASWCVPCHQEHGVLMQLAADPTLQRAGLRLYGIAYKDKPENIRQFLNQRGGNPYAAIGNDAKGRVGIDWGLYGVPETYVVRGDGTIAYKFIGPLSDESLRETLVPEIKKADLGHHQF</sequence>
<dbReference type="InterPro" id="IPR050553">
    <property type="entry name" value="Thioredoxin_ResA/DsbE_sf"/>
</dbReference>
<reference evidence="7 8" key="2">
    <citation type="journal article" date="2010" name="J. Bacteriol.">
        <title>Complete genome sequence of Beijerinckia indica subsp. indica.</title>
        <authorList>
            <person name="Tamas I."/>
            <person name="Dedysh S.N."/>
            <person name="Liesack W."/>
            <person name="Stott M.B."/>
            <person name="Alam M."/>
            <person name="Murrell J.C."/>
            <person name="Dunfield P.F."/>
        </authorList>
    </citation>
    <scope>NUCLEOTIDE SEQUENCE [LARGE SCALE GENOMIC DNA]</scope>
    <source>
        <strain evidence="8">ATCC 9039 / DSM 1715 / NCIMB 8712</strain>
    </source>
</reference>
<dbReference type="InterPro" id="IPR004799">
    <property type="entry name" value="Periplasmic_diS_OxRdtase_DsbE"/>
</dbReference>
<dbReference type="OrthoDB" id="9799347at2"/>
<gene>
    <name evidence="7" type="ordered locus">Bind_0709</name>
</gene>
<dbReference type="PROSITE" id="PS00194">
    <property type="entry name" value="THIOREDOXIN_1"/>
    <property type="match status" value="1"/>
</dbReference>
<proteinExistence type="predicted"/>
<dbReference type="InterPro" id="IPR036249">
    <property type="entry name" value="Thioredoxin-like_sf"/>
</dbReference>
<dbReference type="AlphaFoldDB" id="B2IGH7"/>
<dbReference type="PROSITE" id="PS51352">
    <property type="entry name" value="THIOREDOXIN_2"/>
    <property type="match status" value="1"/>
</dbReference>
<reference evidence="8" key="1">
    <citation type="submission" date="2008-03" db="EMBL/GenBank/DDBJ databases">
        <title>Complete sequence of chromosome of Beijerinckia indica subsp. indica ATCC 9039.</title>
        <authorList>
            <consortium name="US DOE Joint Genome Institute"/>
            <person name="Copeland A."/>
            <person name="Lucas S."/>
            <person name="Lapidus A."/>
            <person name="Glavina del Rio T."/>
            <person name="Dalin E."/>
            <person name="Tice H."/>
            <person name="Bruce D."/>
            <person name="Goodwin L."/>
            <person name="Pitluck S."/>
            <person name="LaButti K."/>
            <person name="Schmutz J."/>
            <person name="Larimer F."/>
            <person name="Land M."/>
            <person name="Hauser L."/>
            <person name="Kyrpides N."/>
            <person name="Mikhailova N."/>
            <person name="Dunfield P.F."/>
            <person name="Dedysh S.N."/>
            <person name="Liesack W."/>
            <person name="Saw J.H."/>
            <person name="Alam M."/>
            <person name="Chen Y."/>
            <person name="Murrell J.C."/>
            <person name="Richardson P."/>
        </authorList>
    </citation>
    <scope>NUCLEOTIDE SEQUENCE [LARGE SCALE GENOMIC DNA]</scope>
    <source>
        <strain evidence="8">ATCC 9039 / DSM 1715 / NCIMB 8712</strain>
    </source>
</reference>
<dbReference type="NCBIfam" id="TIGR00385">
    <property type="entry name" value="dsbE"/>
    <property type="match status" value="1"/>
</dbReference>
<dbReference type="eggNOG" id="COG0526">
    <property type="taxonomic scope" value="Bacteria"/>
</dbReference>
<accession>B2IGH7</accession>
<evidence type="ECO:0000256" key="4">
    <source>
        <dbReference type="ARBA" id="ARBA00023284"/>
    </source>
</evidence>
<protein>
    <submittedName>
        <fullName evidence="7">Periplasmic protein thiol--disulphide oxidoreductase DsbE</fullName>
    </submittedName>
</protein>
<evidence type="ECO:0000313" key="8">
    <source>
        <dbReference type="Proteomes" id="UP000001695"/>
    </source>
</evidence>
<feature type="domain" description="Thioredoxin" evidence="6">
    <location>
        <begin position="48"/>
        <end position="195"/>
    </location>
</feature>
<dbReference type="CDD" id="cd03010">
    <property type="entry name" value="TlpA_like_DsbE"/>
    <property type="match status" value="1"/>
</dbReference>
<keyword evidence="5" id="KW-0472">Membrane</keyword>
<dbReference type="PANTHER" id="PTHR42852:SF6">
    <property type="entry name" value="THIOL:DISULFIDE INTERCHANGE PROTEIN DSBE"/>
    <property type="match status" value="1"/>
</dbReference>
<dbReference type="GO" id="GO:0016209">
    <property type="term" value="F:antioxidant activity"/>
    <property type="evidence" value="ECO:0007669"/>
    <property type="project" value="InterPro"/>
</dbReference>
<dbReference type="PANTHER" id="PTHR42852">
    <property type="entry name" value="THIOL:DISULFIDE INTERCHANGE PROTEIN DSBE"/>
    <property type="match status" value="1"/>
</dbReference>
<dbReference type="GO" id="GO:0017004">
    <property type="term" value="P:cytochrome complex assembly"/>
    <property type="evidence" value="ECO:0007669"/>
    <property type="project" value="UniProtKB-KW"/>
</dbReference>
<evidence type="ECO:0000256" key="2">
    <source>
        <dbReference type="ARBA" id="ARBA00022748"/>
    </source>
</evidence>
<feature type="transmembrane region" description="Helical" evidence="5">
    <location>
        <begin position="17"/>
        <end position="39"/>
    </location>
</feature>
<dbReference type="InterPro" id="IPR000866">
    <property type="entry name" value="AhpC/TSA"/>
</dbReference>
<dbReference type="EMBL" id="CP001016">
    <property type="protein sequence ID" value="ACB94359.1"/>
    <property type="molecule type" value="Genomic_DNA"/>
</dbReference>
<dbReference type="RefSeq" id="WP_012383716.1">
    <property type="nucleotide sequence ID" value="NC_010581.1"/>
</dbReference>
<dbReference type="Proteomes" id="UP000001695">
    <property type="component" value="Chromosome"/>
</dbReference>
<evidence type="ECO:0000259" key="6">
    <source>
        <dbReference type="PROSITE" id="PS51352"/>
    </source>
</evidence>
<dbReference type="SUPFAM" id="SSF52833">
    <property type="entry name" value="Thioredoxin-like"/>
    <property type="match status" value="1"/>
</dbReference>
<name>B2IGH7_BEII9</name>
<dbReference type="KEGG" id="bid:Bind_0709"/>
<keyword evidence="4" id="KW-0676">Redox-active center</keyword>
<dbReference type="GO" id="GO:0015036">
    <property type="term" value="F:disulfide oxidoreductase activity"/>
    <property type="evidence" value="ECO:0007669"/>
    <property type="project" value="InterPro"/>
</dbReference>
<dbReference type="GO" id="GO:0030288">
    <property type="term" value="C:outer membrane-bounded periplasmic space"/>
    <property type="evidence" value="ECO:0007669"/>
    <property type="project" value="InterPro"/>
</dbReference>
<dbReference type="InterPro" id="IPR013766">
    <property type="entry name" value="Thioredoxin_domain"/>
</dbReference>
<evidence type="ECO:0000256" key="3">
    <source>
        <dbReference type="ARBA" id="ARBA00023157"/>
    </source>
</evidence>
<dbReference type="Gene3D" id="3.40.30.10">
    <property type="entry name" value="Glutaredoxin"/>
    <property type="match status" value="1"/>
</dbReference>
<keyword evidence="8" id="KW-1185">Reference proteome</keyword>
<keyword evidence="5" id="KW-1133">Transmembrane helix</keyword>